<protein>
    <submittedName>
        <fullName evidence="2">Uncharacterized protein</fullName>
    </submittedName>
</protein>
<sequence length="67" mass="7450">MVHNEWKSPIKEACKMNGNHIKSGWGGGGFRRQKDPFAAKRLVGPLRGEVFSAPPRRPARTKKPKGP</sequence>
<proteinExistence type="predicted"/>
<accession>A0A9I9E5Y7</accession>
<dbReference type="AlphaFoldDB" id="A0A9I9E5Y7"/>
<organism evidence="2">
    <name type="scientific">Cucumis melo</name>
    <name type="common">Muskmelon</name>
    <dbReference type="NCBI Taxonomy" id="3656"/>
    <lineage>
        <taxon>Eukaryota</taxon>
        <taxon>Viridiplantae</taxon>
        <taxon>Streptophyta</taxon>
        <taxon>Embryophyta</taxon>
        <taxon>Tracheophyta</taxon>
        <taxon>Spermatophyta</taxon>
        <taxon>Magnoliopsida</taxon>
        <taxon>eudicotyledons</taxon>
        <taxon>Gunneridae</taxon>
        <taxon>Pentapetalae</taxon>
        <taxon>rosids</taxon>
        <taxon>fabids</taxon>
        <taxon>Cucurbitales</taxon>
        <taxon>Cucurbitaceae</taxon>
        <taxon>Benincaseae</taxon>
        <taxon>Cucumis</taxon>
    </lineage>
</organism>
<feature type="compositionally biased region" description="Basic residues" evidence="1">
    <location>
        <begin position="57"/>
        <end position="67"/>
    </location>
</feature>
<name>A0A9I9E5Y7_CUCME</name>
<evidence type="ECO:0000256" key="1">
    <source>
        <dbReference type="SAM" id="MobiDB-lite"/>
    </source>
</evidence>
<dbReference type="EnsemblPlants" id="MELO3C029230.2.1">
    <property type="protein sequence ID" value="MELO3C029230.2.1"/>
    <property type="gene ID" value="MELO3C029230.2"/>
</dbReference>
<feature type="region of interest" description="Disordered" evidence="1">
    <location>
        <begin position="24"/>
        <end position="67"/>
    </location>
</feature>
<evidence type="ECO:0000313" key="2">
    <source>
        <dbReference type="EnsemblPlants" id="MELO3C029230.2.1"/>
    </source>
</evidence>
<reference evidence="2" key="1">
    <citation type="submission" date="2023-03" db="UniProtKB">
        <authorList>
            <consortium name="EnsemblPlants"/>
        </authorList>
    </citation>
    <scope>IDENTIFICATION</scope>
</reference>
<dbReference type="Gramene" id="MELO3C029230.2.1">
    <property type="protein sequence ID" value="MELO3C029230.2.1"/>
    <property type="gene ID" value="MELO3C029230.2"/>
</dbReference>